<feature type="compositionally biased region" description="Low complexity" evidence="1">
    <location>
        <begin position="16"/>
        <end position="30"/>
    </location>
</feature>
<protein>
    <submittedName>
        <fullName evidence="2">Uncharacterized protein</fullName>
    </submittedName>
</protein>
<proteinExistence type="predicted"/>
<sequence length="76" mass="8500">MPNMTVTRSSAEDLHAAAGEQQQPQQQAADKAPRTTEEEPADFTNLSRQFRVCFFVRISVEQIFECSGSALQFFSS</sequence>
<evidence type="ECO:0000256" key="1">
    <source>
        <dbReference type="SAM" id="MobiDB-lite"/>
    </source>
</evidence>
<reference evidence="2" key="1">
    <citation type="submission" date="2015-06" db="UniProtKB">
        <authorList>
            <consortium name="EnsemblPlants"/>
        </authorList>
    </citation>
    <scope>IDENTIFICATION</scope>
</reference>
<feature type="region of interest" description="Disordered" evidence="1">
    <location>
        <begin position="1"/>
        <end position="43"/>
    </location>
</feature>
<evidence type="ECO:0000313" key="2">
    <source>
        <dbReference type="EnsemblPlants" id="EMT01876"/>
    </source>
</evidence>
<organism evidence="2">
    <name type="scientific">Aegilops tauschii</name>
    <name type="common">Tausch's goatgrass</name>
    <name type="synonym">Aegilops squarrosa</name>
    <dbReference type="NCBI Taxonomy" id="37682"/>
    <lineage>
        <taxon>Eukaryota</taxon>
        <taxon>Viridiplantae</taxon>
        <taxon>Streptophyta</taxon>
        <taxon>Embryophyta</taxon>
        <taxon>Tracheophyta</taxon>
        <taxon>Spermatophyta</taxon>
        <taxon>Magnoliopsida</taxon>
        <taxon>Liliopsida</taxon>
        <taxon>Poales</taxon>
        <taxon>Poaceae</taxon>
        <taxon>BOP clade</taxon>
        <taxon>Pooideae</taxon>
        <taxon>Triticodae</taxon>
        <taxon>Triticeae</taxon>
        <taxon>Triticinae</taxon>
        <taxon>Aegilops</taxon>
    </lineage>
</organism>
<accession>R7W4J6</accession>
<name>R7W4J6_AEGTA</name>
<dbReference type="AlphaFoldDB" id="R7W4J6"/>
<dbReference type="EnsemblPlants" id="EMT01876">
    <property type="protein sequence ID" value="EMT01876"/>
    <property type="gene ID" value="F775_23800"/>
</dbReference>